<name>A0ABS9W3Z6_9PROT</name>
<dbReference type="Gene3D" id="3.10.350.10">
    <property type="entry name" value="LysM domain"/>
    <property type="match status" value="1"/>
</dbReference>
<protein>
    <submittedName>
        <fullName evidence="3">LysM peptidoglycan-binding domain-containing protein</fullName>
    </submittedName>
</protein>
<dbReference type="InterPro" id="IPR052196">
    <property type="entry name" value="Bact_Kbp"/>
</dbReference>
<dbReference type="EMBL" id="JALBUU010000004">
    <property type="protein sequence ID" value="MCI0753947.1"/>
    <property type="molecule type" value="Genomic_DNA"/>
</dbReference>
<evidence type="ECO:0000313" key="4">
    <source>
        <dbReference type="Proteomes" id="UP001201985"/>
    </source>
</evidence>
<sequence>MRFWMAGGVLLAGLGGLGGWLVAPGFAPLPAPEPAVPAAVTAPSFDVTRVGQHGDAVAAGRAAPGDEVTLRAGDRELGRTRADARGEWVILPSDPLPPGSHALSLSARSAAGTPQPGGDAVVVVVPERPATASEAAHAEPSPPVALLLPGQRTPARLMQGGEAGRQARLGLDVVDYDEEGALRFAGTAPPGSTVRLYIDQQHAGDARADADGRWDLQPAHGPSPGQHSLRLDQLAAGGGVAARRELPFHREAQAGPAKSGEVLVQPGNSLWRIARSTYGRGTRYTVIYRANRGQIRDPGRIYPGQILALPPG</sequence>
<dbReference type="InterPro" id="IPR013783">
    <property type="entry name" value="Ig-like_fold"/>
</dbReference>
<evidence type="ECO:0000259" key="2">
    <source>
        <dbReference type="PROSITE" id="PS51782"/>
    </source>
</evidence>
<dbReference type="InterPro" id="IPR018392">
    <property type="entry name" value="LysM"/>
</dbReference>
<dbReference type="Proteomes" id="UP001201985">
    <property type="component" value="Unassembled WGS sequence"/>
</dbReference>
<dbReference type="Gene3D" id="2.60.40.10">
    <property type="entry name" value="Immunoglobulins"/>
    <property type="match status" value="1"/>
</dbReference>
<proteinExistence type="predicted"/>
<dbReference type="Pfam" id="PF01476">
    <property type="entry name" value="LysM"/>
    <property type="match status" value="1"/>
</dbReference>
<dbReference type="PANTHER" id="PTHR34700:SF4">
    <property type="entry name" value="PHAGE-LIKE ELEMENT PBSX PROTEIN XKDP"/>
    <property type="match status" value="1"/>
</dbReference>
<dbReference type="RefSeq" id="WP_241792869.1">
    <property type="nucleotide sequence ID" value="NZ_JALBUU010000004.1"/>
</dbReference>
<dbReference type="CDD" id="cd00118">
    <property type="entry name" value="LysM"/>
    <property type="match status" value="1"/>
</dbReference>
<dbReference type="PANTHER" id="PTHR34700">
    <property type="entry name" value="POTASSIUM BINDING PROTEIN KBP"/>
    <property type="match status" value="1"/>
</dbReference>
<comment type="caution">
    <text evidence="3">The sequence shown here is derived from an EMBL/GenBank/DDBJ whole genome shotgun (WGS) entry which is preliminary data.</text>
</comment>
<dbReference type="PROSITE" id="PS51782">
    <property type="entry name" value="LYSM"/>
    <property type="match status" value="1"/>
</dbReference>
<organism evidence="3 4">
    <name type="scientific">Teichococcus vastitatis</name>
    <dbReference type="NCBI Taxonomy" id="2307076"/>
    <lineage>
        <taxon>Bacteria</taxon>
        <taxon>Pseudomonadati</taxon>
        <taxon>Pseudomonadota</taxon>
        <taxon>Alphaproteobacteria</taxon>
        <taxon>Acetobacterales</taxon>
        <taxon>Roseomonadaceae</taxon>
        <taxon>Roseomonas</taxon>
    </lineage>
</organism>
<feature type="domain" description="LysM" evidence="2">
    <location>
        <begin position="260"/>
        <end position="309"/>
    </location>
</feature>
<feature type="region of interest" description="Disordered" evidence="1">
    <location>
        <begin position="202"/>
        <end position="228"/>
    </location>
</feature>
<gene>
    <name evidence="3" type="ORF">MON41_09280</name>
</gene>
<evidence type="ECO:0000313" key="3">
    <source>
        <dbReference type="EMBL" id="MCI0753947.1"/>
    </source>
</evidence>
<dbReference type="SUPFAM" id="SSF54106">
    <property type="entry name" value="LysM domain"/>
    <property type="match status" value="1"/>
</dbReference>
<dbReference type="InterPro" id="IPR036779">
    <property type="entry name" value="LysM_dom_sf"/>
</dbReference>
<reference evidence="3 4" key="1">
    <citation type="submission" date="2022-03" db="EMBL/GenBank/DDBJ databases">
        <title>Complete genome analysis of Roseomonas KG 17.1 : a prolific producer of plant growth promoters.</title>
        <authorList>
            <person name="Saadouli I."/>
            <person name="Najjari A."/>
            <person name="Mosbah A."/>
            <person name="Ouzari H.I."/>
        </authorList>
    </citation>
    <scope>NUCLEOTIDE SEQUENCE [LARGE SCALE GENOMIC DNA]</scope>
    <source>
        <strain evidence="3 4">KG17-1</strain>
    </source>
</reference>
<feature type="compositionally biased region" description="Basic and acidic residues" evidence="1">
    <location>
        <begin position="202"/>
        <end position="214"/>
    </location>
</feature>
<keyword evidence="4" id="KW-1185">Reference proteome</keyword>
<dbReference type="SMART" id="SM00257">
    <property type="entry name" value="LysM"/>
    <property type="match status" value="1"/>
</dbReference>
<evidence type="ECO:0000256" key="1">
    <source>
        <dbReference type="SAM" id="MobiDB-lite"/>
    </source>
</evidence>
<dbReference type="Gene3D" id="3.30.420.430">
    <property type="match status" value="1"/>
</dbReference>
<accession>A0ABS9W3Z6</accession>